<evidence type="ECO:0000313" key="2">
    <source>
        <dbReference type="Proteomes" id="UP000765509"/>
    </source>
</evidence>
<name>A0A9Q3BW16_9BASI</name>
<evidence type="ECO:0000313" key="1">
    <source>
        <dbReference type="EMBL" id="MBW0473521.1"/>
    </source>
</evidence>
<keyword evidence="2" id="KW-1185">Reference proteome</keyword>
<organism evidence="1 2">
    <name type="scientific">Austropuccinia psidii MF-1</name>
    <dbReference type="NCBI Taxonomy" id="1389203"/>
    <lineage>
        <taxon>Eukaryota</taxon>
        <taxon>Fungi</taxon>
        <taxon>Dikarya</taxon>
        <taxon>Basidiomycota</taxon>
        <taxon>Pucciniomycotina</taxon>
        <taxon>Pucciniomycetes</taxon>
        <taxon>Pucciniales</taxon>
        <taxon>Sphaerophragmiaceae</taxon>
        <taxon>Austropuccinia</taxon>
    </lineage>
</organism>
<gene>
    <name evidence="1" type="ORF">O181_013236</name>
</gene>
<dbReference type="EMBL" id="AVOT02003438">
    <property type="protein sequence ID" value="MBW0473521.1"/>
    <property type="molecule type" value="Genomic_DNA"/>
</dbReference>
<accession>A0A9Q3BW16</accession>
<proteinExistence type="predicted"/>
<reference evidence="1" key="1">
    <citation type="submission" date="2021-03" db="EMBL/GenBank/DDBJ databases">
        <title>Draft genome sequence of rust myrtle Austropuccinia psidii MF-1, a brazilian biotype.</title>
        <authorList>
            <person name="Quecine M.C."/>
            <person name="Pachon D.M.R."/>
            <person name="Bonatelli M.L."/>
            <person name="Correr F.H."/>
            <person name="Franceschini L.M."/>
            <person name="Leite T.F."/>
            <person name="Margarido G.R.A."/>
            <person name="Almeida C.A."/>
            <person name="Ferrarezi J.A."/>
            <person name="Labate C.A."/>
        </authorList>
    </citation>
    <scope>NUCLEOTIDE SEQUENCE</scope>
    <source>
        <strain evidence="1">MF-1</strain>
    </source>
</reference>
<sequence length="287" mass="33022">MLHLLITRYTPVIPSDTEGNKHNGERCSEGIITTKKWTPISTQRARKPQSSASIQGKPTLITCIEQITIINPVVTSKGKFPKAVNKKSVQGTVKGILESQGPNQRTDKDCSETEEQGLDTLDTIVDGKTLKEIILTLPFTFQFNRNLKPLDYRDMDEVLQLHQLLKDLFQWGMDNKSFDLESHWEELGKSFQKICLKEISFTDLMVIAKGENCNRKFKLLEERATRIREKSCYYPSYRRTIKPYSSYSDSFMLTRSKPTRLPSCFTQFRQQNISDQESPFFTIPGSF</sequence>
<protein>
    <submittedName>
        <fullName evidence="1">Uncharacterized protein</fullName>
    </submittedName>
</protein>
<dbReference type="AlphaFoldDB" id="A0A9Q3BW16"/>
<comment type="caution">
    <text evidence="1">The sequence shown here is derived from an EMBL/GenBank/DDBJ whole genome shotgun (WGS) entry which is preliminary data.</text>
</comment>
<dbReference type="Proteomes" id="UP000765509">
    <property type="component" value="Unassembled WGS sequence"/>
</dbReference>